<dbReference type="OrthoDB" id="1931928at2759"/>
<dbReference type="EMBL" id="JABCRI010000020">
    <property type="protein sequence ID" value="KAF8387963.1"/>
    <property type="molecule type" value="Genomic_DNA"/>
</dbReference>
<dbReference type="PANTHER" id="PTHR31621">
    <property type="entry name" value="PROTEIN DMP3"/>
    <property type="match status" value="1"/>
</dbReference>
<feature type="compositionally biased region" description="Pro residues" evidence="6">
    <location>
        <begin position="21"/>
        <end position="31"/>
    </location>
</feature>
<dbReference type="Proteomes" id="UP000655225">
    <property type="component" value="Unassembled WGS sequence"/>
</dbReference>
<proteinExistence type="inferred from homology"/>
<feature type="transmembrane region" description="Helical" evidence="7">
    <location>
        <begin position="188"/>
        <end position="207"/>
    </location>
</feature>
<dbReference type="Pfam" id="PF05078">
    <property type="entry name" value="DUF679"/>
    <property type="match status" value="1"/>
</dbReference>
<feature type="region of interest" description="Disordered" evidence="6">
    <location>
        <begin position="1"/>
        <end position="39"/>
    </location>
</feature>
<gene>
    <name evidence="9" type="ORF">HHK36_026629</name>
</gene>
<keyword evidence="4 7" id="KW-1133">Transmembrane helix</keyword>
<evidence type="ECO:0000256" key="4">
    <source>
        <dbReference type="ARBA" id="ARBA00022989"/>
    </source>
</evidence>
<name>A0A835D2C5_TETSI</name>
<feature type="transmembrane region" description="Helical" evidence="7">
    <location>
        <begin position="150"/>
        <end position="168"/>
    </location>
</feature>
<evidence type="ECO:0000313" key="10">
    <source>
        <dbReference type="Proteomes" id="UP000655225"/>
    </source>
</evidence>
<evidence type="ECO:0000313" key="9">
    <source>
        <dbReference type="EMBL" id="KAF8387963.1"/>
    </source>
</evidence>
<organism evidence="9 10">
    <name type="scientific">Tetracentron sinense</name>
    <name type="common">Spur-leaf</name>
    <dbReference type="NCBI Taxonomy" id="13715"/>
    <lineage>
        <taxon>Eukaryota</taxon>
        <taxon>Viridiplantae</taxon>
        <taxon>Streptophyta</taxon>
        <taxon>Embryophyta</taxon>
        <taxon>Tracheophyta</taxon>
        <taxon>Spermatophyta</taxon>
        <taxon>Magnoliopsida</taxon>
        <taxon>Trochodendrales</taxon>
        <taxon>Trochodendraceae</taxon>
        <taxon>Tetracentron</taxon>
    </lineage>
</organism>
<keyword evidence="10" id="KW-1185">Reference proteome</keyword>
<dbReference type="GO" id="GO:0010256">
    <property type="term" value="P:endomembrane system organization"/>
    <property type="evidence" value="ECO:0007669"/>
    <property type="project" value="TreeGrafter"/>
</dbReference>
<comment type="caution">
    <text evidence="9">The sequence shown here is derived from an EMBL/GenBank/DDBJ whole genome shotgun (WGS) entry which is preliminary data.</text>
</comment>
<feature type="transmembrane region" description="Helical" evidence="7">
    <location>
        <begin position="83"/>
        <end position="101"/>
    </location>
</feature>
<dbReference type="AlphaFoldDB" id="A0A835D2C5"/>
<accession>A0A835D2C5</accession>
<dbReference type="InterPro" id="IPR046431">
    <property type="entry name" value="FAF_dom"/>
</dbReference>
<evidence type="ECO:0000256" key="3">
    <source>
        <dbReference type="ARBA" id="ARBA00022692"/>
    </source>
</evidence>
<keyword evidence="3 7" id="KW-0812">Transmembrane</keyword>
<protein>
    <recommendedName>
        <fullName evidence="8">FAF domain-containing protein</fullName>
    </recommendedName>
</protein>
<comment type="subcellular location">
    <subcellularLocation>
        <location evidence="1">Membrane</location>
        <topology evidence="1">Multi-pass membrane protein</topology>
    </subcellularLocation>
</comment>
<dbReference type="GO" id="GO:0005737">
    <property type="term" value="C:cytoplasm"/>
    <property type="evidence" value="ECO:0007669"/>
    <property type="project" value="UniProtKB-ARBA"/>
</dbReference>
<keyword evidence="5 7" id="KW-0472">Membrane</keyword>
<comment type="similarity">
    <text evidence="2">Belongs to the plant DMP1 protein family.</text>
</comment>
<evidence type="ECO:0000256" key="6">
    <source>
        <dbReference type="SAM" id="MobiDB-lite"/>
    </source>
</evidence>
<evidence type="ECO:0000259" key="8">
    <source>
        <dbReference type="Pfam" id="PF11250"/>
    </source>
</evidence>
<evidence type="ECO:0000256" key="2">
    <source>
        <dbReference type="ARBA" id="ARBA00008707"/>
    </source>
</evidence>
<evidence type="ECO:0000256" key="1">
    <source>
        <dbReference type="ARBA" id="ARBA00004141"/>
    </source>
</evidence>
<reference evidence="9 10" key="1">
    <citation type="submission" date="2020-04" db="EMBL/GenBank/DDBJ databases">
        <title>Plant Genome Project.</title>
        <authorList>
            <person name="Zhang R.-G."/>
        </authorList>
    </citation>
    <scope>NUCLEOTIDE SEQUENCE [LARGE SCALE GENOMIC DNA]</scope>
    <source>
        <strain evidence="9">YNK0</strain>
        <tissue evidence="9">Leaf</tissue>
    </source>
</reference>
<feature type="domain" description="FAF" evidence="8">
    <location>
        <begin position="317"/>
        <end position="370"/>
    </location>
</feature>
<dbReference type="InterPro" id="IPR007770">
    <property type="entry name" value="DMP"/>
</dbReference>
<dbReference type="GO" id="GO:0016020">
    <property type="term" value="C:membrane"/>
    <property type="evidence" value="ECO:0007669"/>
    <property type="project" value="UniProtKB-SubCell"/>
</dbReference>
<sequence length="432" mass="48061">MAQSSSSPIPPSLELAELGPNPSPKTPPQPQTTPSNPGPIMVEKTLSSTANLIKLLPGGTVLFFQALSPSFTNHGNCHTSNKYLTAILIGLSALSCCFFSFTDSFTGADGKLYHGIATFKGFYIFNNDNSEEEEGNVRSREMAVRHRIRVIDYVHAFFSCLVFLSLALSDSDLQMCFFERSEANTMELLMNLPLGIGLLSSLVFMIFPTRRKGFGGLGLIAVAGDNHGSENVLQSAAVKPIVNVAAGKKDSGGGIGFLDEIGGSVDGLMSCTESLGFESSDEWRKDDQMEEIDSETSRLRSKWRKTMARARREEVKNFPPPLSSLNMNGKRSFFLKPVRKDGRLELTEVRMDRPEILRAYRQDGRLRLQFIRFEETEAEDQDRDQVRELPCCEDREEESVRMWKFPVMTGEILRRCEELSNHISSLSGATIA</sequence>
<evidence type="ECO:0000256" key="5">
    <source>
        <dbReference type="ARBA" id="ARBA00023136"/>
    </source>
</evidence>
<dbReference type="Pfam" id="PF11250">
    <property type="entry name" value="FAF"/>
    <property type="match status" value="1"/>
</dbReference>
<evidence type="ECO:0000256" key="7">
    <source>
        <dbReference type="SAM" id="Phobius"/>
    </source>
</evidence>
<dbReference type="PANTHER" id="PTHR31621:SF5">
    <property type="entry name" value="PROTEIN DMP10"/>
    <property type="match status" value="1"/>
</dbReference>